<evidence type="ECO:0000256" key="2">
    <source>
        <dbReference type="ARBA" id="ARBA00005711"/>
    </source>
</evidence>
<feature type="domain" description="Remorin C-terminal" evidence="15">
    <location>
        <begin position="149"/>
        <end position="242"/>
    </location>
</feature>
<dbReference type="Pfam" id="PF03839">
    <property type="entry name" value="Sec62"/>
    <property type="match status" value="1"/>
</dbReference>
<feature type="transmembrane region" description="Helical" evidence="14">
    <location>
        <begin position="364"/>
        <end position="386"/>
    </location>
</feature>
<dbReference type="InterPro" id="IPR004728">
    <property type="entry name" value="Sec62"/>
</dbReference>
<evidence type="ECO:0000256" key="8">
    <source>
        <dbReference type="ARBA" id="ARBA00022927"/>
    </source>
</evidence>
<evidence type="ECO:0000256" key="11">
    <source>
        <dbReference type="ARBA" id="ARBA00023136"/>
    </source>
</evidence>
<keyword evidence="9 14" id="KW-1133">Transmembrane helix</keyword>
<dbReference type="PANTHER" id="PTHR12443:SF9">
    <property type="entry name" value="TRANSLOCATION PROTEIN SEC62"/>
    <property type="match status" value="1"/>
</dbReference>
<sequence length="569" mass="64522">MLNDQRPHTGEEDPPAADEIEIRDIHALTPSSQPSSSRGRRRESWEASSHRSSTLSVGSDALGEHFSTMSREFNAMVVAGSTMQNDSSASNGSHETPNLVRIGEEELEETNPLAIVPDNNPIPSPRRAPPPADSPAPVEEVSVHRVKKEEVESKISAWQTAEIAKINNRFKREDVVINGWESEQVEKATAWLKKVERKLDEERAKAIEKMQNDVARAHCKAEEKRASAEAKRGTKVAKKSATKKDVFQLFAEKVRDNKQLVSRWAILQETRFEYFRGKDFTVFLRNHSEVKEILGSDKDLEAEDIANILLQKNLIVRCDRVVKTVRPGKKKLSSWPAHLEIHPEQVFSENDAFFAWTFMKRQTLWQTIISFLWPLVALAVCLFPVYPYRCKIVVLYSCAGALLLLVSLILLRAAVFGALYVLLGKRIWFFPNINAEETTFRELIQFWPQKDEGERPKWTSRLTYAVAAVLIIFLLRRHAPDEAARARYQKKVSNIIDDVLEWSPTLALSGMMDRQHPVVNATETKHPTDGSRSSAAEEPYVDMNREANSDGVDDESTFDDEADHSKHDS</sequence>
<feature type="compositionally biased region" description="Acidic residues" evidence="13">
    <location>
        <begin position="551"/>
        <end position="562"/>
    </location>
</feature>
<evidence type="ECO:0000256" key="6">
    <source>
        <dbReference type="ARBA" id="ARBA00022692"/>
    </source>
</evidence>
<feature type="transmembrane region" description="Helical" evidence="14">
    <location>
        <begin position="458"/>
        <end position="475"/>
    </location>
</feature>
<keyword evidence="8" id="KW-0653">Protein transport</keyword>
<dbReference type="PANTHER" id="PTHR12443">
    <property type="entry name" value="TRANSLOCATION PROTEIN SEC62"/>
    <property type="match status" value="1"/>
</dbReference>
<name>A0A8K0IC34_COCNU</name>
<accession>A0A8K0IC34</accession>
<evidence type="ECO:0000256" key="5">
    <source>
        <dbReference type="ARBA" id="ARBA00022448"/>
    </source>
</evidence>
<feature type="coiled-coil region" evidence="12">
    <location>
        <begin position="185"/>
        <end position="227"/>
    </location>
</feature>
<keyword evidence="10" id="KW-0811">Translocation</keyword>
<comment type="similarity">
    <text evidence="2">Belongs to the remorin family.</text>
</comment>
<feature type="region of interest" description="Disordered" evidence="13">
    <location>
        <begin position="1"/>
        <end position="60"/>
    </location>
</feature>
<evidence type="ECO:0000256" key="14">
    <source>
        <dbReference type="SAM" id="Phobius"/>
    </source>
</evidence>
<comment type="caution">
    <text evidence="16">The sequence shown here is derived from an EMBL/GenBank/DDBJ whole genome shotgun (WGS) entry which is preliminary data.</text>
</comment>
<protein>
    <recommendedName>
        <fullName evidence="4">Translocation protein SEC62</fullName>
    </recommendedName>
</protein>
<feature type="compositionally biased region" description="Pro residues" evidence="13">
    <location>
        <begin position="120"/>
        <end position="134"/>
    </location>
</feature>
<evidence type="ECO:0000256" key="3">
    <source>
        <dbReference type="ARBA" id="ARBA00010604"/>
    </source>
</evidence>
<dbReference type="Pfam" id="PF03763">
    <property type="entry name" value="Remorin_C"/>
    <property type="match status" value="1"/>
</dbReference>
<keyword evidence="5" id="KW-0813">Transport</keyword>
<reference evidence="16" key="1">
    <citation type="journal article" date="2017" name="Gigascience">
        <title>The genome draft of coconut (Cocos nucifera).</title>
        <authorList>
            <person name="Xiao Y."/>
            <person name="Xu P."/>
            <person name="Fan H."/>
            <person name="Baudouin L."/>
            <person name="Xia W."/>
            <person name="Bocs S."/>
            <person name="Xu J."/>
            <person name="Li Q."/>
            <person name="Guo A."/>
            <person name="Zhou L."/>
            <person name="Li J."/>
            <person name="Wu Y."/>
            <person name="Ma Z."/>
            <person name="Armero A."/>
            <person name="Issali A.E."/>
            <person name="Liu N."/>
            <person name="Peng M."/>
            <person name="Yang Y."/>
        </authorList>
    </citation>
    <scope>NUCLEOTIDE SEQUENCE</scope>
    <source>
        <tissue evidence="16">Spear leaf of Hainan Tall coconut</tissue>
    </source>
</reference>
<dbReference type="OrthoDB" id="200187at2759"/>
<evidence type="ECO:0000256" key="10">
    <source>
        <dbReference type="ARBA" id="ARBA00023010"/>
    </source>
</evidence>
<dbReference type="InterPro" id="IPR005516">
    <property type="entry name" value="Remorin_C"/>
</dbReference>
<evidence type="ECO:0000256" key="12">
    <source>
        <dbReference type="SAM" id="Coils"/>
    </source>
</evidence>
<dbReference type="EMBL" id="CM017877">
    <property type="protein sequence ID" value="KAG1347629.1"/>
    <property type="molecule type" value="Genomic_DNA"/>
</dbReference>
<feature type="region of interest" description="Disordered" evidence="13">
    <location>
        <begin position="114"/>
        <end position="137"/>
    </location>
</feature>
<evidence type="ECO:0000259" key="15">
    <source>
        <dbReference type="Pfam" id="PF03763"/>
    </source>
</evidence>
<evidence type="ECO:0000256" key="9">
    <source>
        <dbReference type="ARBA" id="ARBA00022989"/>
    </source>
</evidence>
<organism evidence="16 17">
    <name type="scientific">Cocos nucifera</name>
    <name type="common">Coconut palm</name>
    <dbReference type="NCBI Taxonomy" id="13894"/>
    <lineage>
        <taxon>Eukaryota</taxon>
        <taxon>Viridiplantae</taxon>
        <taxon>Streptophyta</taxon>
        <taxon>Embryophyta</taxon>
        <taxon>Tracheophyta</taxon>
        <taxon>Spermatophyta</taxon>
        <taxon>Magnoliopsida</taxon>
        <taxon>Liliopsida</taxon>
        <taxon>Arecaceae</taxon>
        <taxon>Arecoideae</taxon>
        <taxon>Cocoseae</taxon>
        <taxon>Attaleinae</taxon>
        <taxon>Cocos</taxon>
    </lineage>
</organism>
<keyword evidence="17" id="KW-1185">Reference proteome</keyword>
<keyword evidence="7" id="KW-0256">Endoplasmic reticulum</keyword>
<dbReference type="GO" id="GO:0005789">
    <property type="term" value="C:endoplasmic reticulum membrane"/>
    <property type="evidence" value="ECO:0007669"/>
    <property type="project" value="UniProtKB-SubCell"/>
</dbReference>
<dbReference type="GO" id="GO:0031204">
    <property type="term" value="P:post-translational protein targeting to membrane, translocation"/>
    <property type="evidence" value="ECO:0007669"/>
    <property type="project" value="TreeGrafter"/>
</dbReference>
<dbReference type="AlphaFoldDB" id="A0A8K0IC34"/>
<keyword evidence="6 14" id="KW-0812">Transmembrane</keyword>
<proteinExistence type="inferred from homology"/>
<evidence type="ECO:0000256" key="13">
    <source>
        <dbReference type="SAM" id="MobiDB-lite"/>
    </source>
</evidence>
<gene>
    <name evidence="16" type="ORF">COCNU_06G014580</name>
</gene>
<evidence type="ECO:0000256" key="4">
    <source>
        <dbReference type="ARBA" id="ARBA00021257"/>
    </source>
</evidence>
<keyword evidence="12" id="KW-0175">Coiled coil</keyword>
<feature type="region of interest" description="Disordered" evidence="13">
    <location>
        <begin position="522"/>
        <end position="569"/>
    </location>
</feature>
<keyword evidence="11 14" id="KW-0472">Membrane</keyword>
<feature type="compositionally biased region" description="Basic and acidic residues" evidence="13">
    <location>
        <begin position="1"/>
        <end position="11"/>
    </location>
</feature>
<comment type="subcellular location">
    <subcellularLocation>
        <location evidence="1">Endoplasmic reticulum membrane</location>
        <topology evidence="1">Multi-pass membrane protein</topology>
    </subcellularLocation>
</comment>
<feature type="transmembrane region" description="Helical" evidence="14">
    <location>
        <begin position="393"/>
        <end position="423"/>
    </location>
</feature>
<evidence type="ECO:0000313" key="17">
    <source>
        <dbReference type="Proteomes" id="UP000797356"/>
    </source>
</evidence>
<evidence type="ECO:0000256" key="7">
    <source>
        <dbReference type="ARBA" id="ARBA00022824"/>
    </source>
</evidence>
<evidence type="ECO:0000256" key="1">
    <source>
        <dbReference type="ARBA" id="ARBA00004477"/>
    </source>
</evidence>
<dbReference type="Proteomes" id="UP000797356">
    <property type="component" value="Chromosome 6"/>
</dbReference>
<reference evidence="16" key="2">
    <citation type="submission" date="2019-07" db="EMBL/GenBank/DDBJ databases">
        <authorList>
            <person name="Yang Y."/>
            <person name="Bocs S."/>
            <person name="Baudouin L."/>
        </authorList>
    </citation>
    <scope>NUCLEOTIDE SEQUENCE</scope>
    <source>
        <tissue evidence="16">Spear leaf of Hainan Tall coconut</tissue>
    </source>
</reference>
<evidence type="ECO:0000313" key="16">
    <source>
        <dbReference type="EMBL" id="KAG1347629.1"/>
    </source>
</evidence>
<comment type="similarity">
    <text evidence="3">Belongs to the SEC62 family.</text>
</comment>